<name>A0A061B4T1_CYBFA</name>
<evidence type="ECO:0000256" key="2">
    <source>
        <dbReference type="ARBA" id="ARBA00022448"/>
    </source>
</evidence>
<dbReference type="GO" id="GO:0033229">
    <property type="term" value="F:cysteine transmembrane transporter activity"/>
    <property type="evidence" value="ECO:0007669"/>
    <property type="project" value="TreeGrafter"/>
</dbReference>
<protein>
    <submittedName>
        <fullName evidence="7">CYFA0S14e03334g1_1</fullName>
    </submittedName>
</protein>
<dbReference type="Pfam" id="PF07690">
    <property type="entry name" value="MFS_1"/>
    <property type="match status" value="1"/>
</dbReference>
<dbReference type="PANTHER" id="PTHR43791:SF63">
    <property type="entry name" value="HIGH AFFINITY CYSTEINE TRANSPORTER"/>
    <property type="match status" value="1"/>
</dbReference>
<feature type="transmembrane region" description="Helical" evidence="6">
    <location>
        <begin position="289"/>
        <end position="314"/>
    </location>
</feature>
<feature type="transmembrane region" description="Helical" evidence="6">
    <location>
        <begin position="356"/>
        <end position="376"/>
    </location>
</feature>
<evidence type="ECO:0000256" key="6">
    <source>
        <dbReference type="SAM" id="Phobius"/>
    </source>
</evidence>
<feature type="transmembrane region" description="Helical" evidence="6">
    <location>
        <begin position="382"/>
        <end position="402"/>
    </location>
</feature>
<feature type="transmembrane region" description="Helical" evidence="6">
    <location>
        <begin position="414"/>
        <end position="435"/>
    </location>
</feature>
<feature type="transmembrane region" description="Helical" evidence="6">
    <location>
        <begin position="326"/>
        <end position="349"/>
    </location>
</feature>
<accession>A0A061B4T1</accession>
<dbReference type="PANTHER" id="PTHR43791">
    <property type="entry name" value="PERMEASE-RELATED"/>
    <property type="match status" value="1"/>
</dbReference>
<dbReference type="SUPFAM" id="SSF103473">
    <property type="entry name" value="MFS general substrate transporter"/>
    <property type="match status" value="1"/>
</dbReference>
<dbReference type="InterPro" id="IPR011701">
    <property type="entry name" value="MFS"/>
</dbReference>
<reference evidence="7" key="1">
    <citation type="journal article" date="2014" name="Genome Announc.">
        <title>Genome sequence of the yeast Cyberlindnera fabianii (Hansenula fabianii).</title>
        <authorList>
            <person name="Freel K.C."/>
            <person name="Sarilar V."/>
            <person name="Neuveglise C."/>
            <person name="Devillers H."/>
            <person name="Friedrich A."/>
            <person name="Schacherer J."/>
        </authorList>
    </citation>
    <scope>NUCLEOTIDE SEQUENCE</scope>
    <source>
        <strain evidence="7">YJS4271</strain>
    </source>
</reference>
<keyword evidence="3 6" id="KW-0812">Transmembrane</keyword>
<feature type="transmembrane region" description="Helical" evidence="6">
    <location>
        <begin position="59"/>
        <end position="76"/>
    </location>
</feature>
<sequence length="528" mass="59536">MSEIKEGHLVETNSIQSDTELKKVTDTKNVDVSLKLFEDYEEQAGELTPELEKKLKRKIWLIIFPIVFSCNFLLFLDKNAISYGTLLGLFEDTRLDQGKYNNLQTIFYLGYMVGQIPSHYIFQRIRISHYVTGATFVWALVTFVQLAAHNFSGLAAIRFFLGLFESGITPCLEHTIAMWFTPTEQAIVAPLFWISCLAQGIPGGLISYGVQFIPNVRPWKVYWGIIGALSTILCVSCFFFYPDNPATFKYFTPTERIHVIKRIKKATNSSIEQKVFKRHQAIEALKDPITWLFSAFVFLSMLSNNITFQSAIIYKQLGFSNLNSTLVSVASAGWSTVASITGAILLVIFRAQSGHVGTFFTATALLGSIITVSLPLHNSYGILAGIFLTNCNGVTFIAAFSWAQSSAAGYTKRLVRTIMWSISYSIVNLIAPQIWSAKDKPRYYPAWIVIIVCSYTAAPLILQVIRFILSRRNKERYQYLKDIELGNAKDEKGIVTVKDEEGNSIEKEVDVSMLDLTDLENKKFIYPL</sequence>
<dbReference type="GO" id="GO:0016020">
    <property type="term" value="C:membrane"/>
    <property type="evidence" value="ECO:0007669"/>
    <property type="project" value="UniProtKB-SubCell"/>
</dbReference>
<keyword evidence="2" id="KW-0813">Transport</keyword>
<feature type="transmembrane region" description="Helical" evidence="6">
    <location>
        <begin position="187"/>
        <end position="209"/>
    </location>
</feature>
<dbReference type="InterPro" id="IPR036259">
    <property type="entry name" value="MFS_trans_sf"/>
</dbReference>
<dbReference type="AlphaFoldDB" id="A0A061B4T1"/>
<evidence type="ECO:0000256" key="4">
    <source>
        <dbReference type="ARBA" id="ARBA00022989"/>
    </source>
</evidence>
<feature type="transmembrane region" description="Helical" evidence="6">
    <location>
        <begin position="105"/>
        <end position="122"/>
    </location>
</feature>
<feature type="transmembrane region" description="Helical" evidence="6">
    <location>
        <begin position="221"/>
        <end position="241"/>
    </location>
</feature>
<feature type="transmembrane region" description="Helical" evidence="6">
    <location>
        <begin position="129"/>
        <end position="148"/>
    </location>
</feature>
<gene>
    <name evidence="7" type="ORF">CYFA0S_14e03334g</name>
</gene>
<keyword evidence="5 6" id="KW-0472">Membrane</keyword>
<feature type="transmembrane region" description="Helical" evidence="6">
    <location>
        <begin position="154"/>
        <end position="180"/>
    </location>
</feature>
<evidence type="ECO:0000256" key="5">
    <source>
        <dbReference type="ARBA" id="ARBA00023136"/>
    </source>
</evidence>
<dbReference type="VEuPathDB" id="FungiDB:BON22_3879"/>
<organism evidence="7">
    <name type="scientific">Cyberlindnera fabianii</name>
    <name type="common">Yeast</name>
    <name type="synonym">Hansenula fabianii</name>
    <dbReference type="NCBI Taxonomy" id="36022"/>
    <lineage>
        <taxon>Eukaryota</taxon>
        <taxon>Fungi</taxon>
        <taxon>Dikarya</taxon>
        <taxon>Ascomycota</taxon>
        <taxon>Saccharomycotina</taxon>
        <taxon>Saccharomycetes</taxon>
        <taxon>Phaffomycetales</taxon>
        <taxon>Phaffomycetaceae</taxon>
        <taxon>Cyberlindnera</taxon>
    </lineage>
</organism>
<comment type="subcellular location">
    <subcellularLocation>
        <location evidence="1">Membrane</location>
        <topology evidence="1">Multi-pass membrane protein</topology>
    </subcellularLocation>
</comment>
<dbReference type="Gene3D" id="1.20.1250.20">
    <property type="entry name" value="MFS general substrate transporter like domains"/>
    <property type="match status" value="1"/>
</dbReference>
<evidence type="ECO:0000256" key="1">
    <source>
        <dbReference type="ARBA" id="ARBA00004141"/>
    </source>
</evidence>
<proteinExistence type="predicted"/>
<evidence type="ECO:0000313" key="7">
    <source>
        <dbReference type="EMBL" id="CDR44497.1"/>
    </source>
</evidence>
<dbReference type="EMBL" id="LK052899">
    <property type="protein sequence ID" value="CDR44497.1"/>
    <property type="molecule type" value="Genomic_DNA"/>
</dbReference>
<keyword evidence="4 6" id="KW-1133">Transmembrane helix</keyword>
<feature type="transmembrane region" description="Helical" evidence="6">
    <location>
        <begin position="447"/>
        <end position="469"/>
    </location>
</feature>
<evidence type="ECO:0000256" key="3">
    <source>
        <dbReference type="ARBA" id="ARBA00022692"/>
    </source>
</evidence>
<dbReference type="OrthoDB" id="3639251at2759"/>
<dbReference type="PhylomeDB" id="A0A061B4T1"/>